<dbReference type="EMBL" id="JXXN02002900">
    <property type="protein sequence ID" value="THD22230.1"/>
    <property type="molecule type" value="Genomic_DNA"/>
</dbReference>
<dbReference type="GO" id="GO:0048468">
    <property type="term" value="P:cell development"/>
    <property type="evidence" value="ECO:0007669"/>
    <property type="project" value="UniProtKB-ARBA"/>
</dbReference>
<dbReference type="InterPro" id="IPR000719">
    <property type="entry name" value="Prot_kinase_dom"/>
</dbReference>
<evidence type="ECO:0000256" key="9">
    <source>
        <dbReference type="PROSITE-ProRule" id="PRU00191"/>
    </source>
</evidence>
<comment type="caution">
    <text evidence="15">The sequence shown here is derived from an EMBL/GenBank/DDBJ whole genome shotgun (WGS) entry which is preliminary data.</text>
</comment>
<feature type="domain" description="Protein kinase" evidence="14">
    <location>
        <begin position="994"/>
        <end position="1253"/>
    </location>
</feature>
<feature type="compositionally biased region" description="Basic and acidic residues" evidence="12">
    <location>
        <begin position="109"/>
        <end position="119"/>
    </location>
</feature>
<dbReference type="SMART" id="SM00252">
    <property type="entry name" value="SH2"/>
    <property type="match status" value="1"/>
</dbReference>
<dbReference type="InterPro" id="IPR011009">
    <property type="entry name" value="Kinase-like_dom_sf"/>
</dbReference>
<dbReference type="SUPFAM" id="SSF103657">
    <property type="entry name" value="BAR/IMD domain-like"/>
    <property type="match status" value="1"/>
</dbReference>
<proteinExistence type="inferred from homology"/>
<keyword evidence="4 11" id="KW-0418">Kinase</keyword>
<evidence type="ECO:0000313" key="15">
    <source>
        <dbReference type="EMBL" id="THD22230.1"/>
    </source>
</evidence>
<feature type="region of interest" description="Disordered" evidence="12">
    <location>
        <begin position="35"/>
        <end position="119"/>
    </location>
</feature>
<accession>A0A4E0RZ61</accession>
<dbReference type="FunFam" id="1.10.510.10:FF:001512">
    <property type="entry name" value="Receptor tyrosine-protein kinase erbB-2"/>
    <property type="match status" value="1"/>
</dbReference>
<evidence type="ECO:0000259" key="14">
    <source>
        <dbReference type="PROSITE" id="PS50011"/>
    </source>
</evidence>
<dbReference type="InterPro" id="IPR020635">
    <property type="entry name" value="Tyr_kinase_cat_dom"/>
</dbReference>
<comment type="similarity">
    <text evidence="11">Belongs to the protein kinase superfamily. Tyr protein kinase family.</text>
</comment>
<keyword evidence="5 10" id="KW-0067">ATP-binding</keyword>
<dbReference type="Pfam" id="PF00017">
    <property type="entry name" value="SH2"/>
    <property type="match status" value="1"/>
</dbReference>
<feature type="compositionally biased region" description="Basic and acidic residues" evidence="12">
    <location>
        <begin position="54"/>
        <end position="69"/>
    </location>
</feature>
<dbReference type="Pfam" id="PF07714">
    <property type="entry name" value="PK_Tyr_Ser-Thr"/>
    <property type="match status" value="1"/>
</dbReference>
<evidence type="ECO:0000259" key="13">
    <source>
        <dbReference type="PROSITE" id="PS50001"/>
    </source>
</evidence>
<keyword evidence="2 11" id="KW-0808">Transferase</keyword>
<gene>
    <name evidence="15" type="ORF">D915_006970</name>
</gene>
<dbReference type="PRINTS" id="PR00109">
    <property type="entry name" value="TYRKINASE"/>
</dbReference>
<dbReference type="Gene3D" id="3.30.505.10">
    <property type="entry name" value="SH2 domain"/>
    <property type="match status" value="1"/>
</dbReference>
<evidence type="ECO:0000256" key="4">
    <source>
        <dbReference type="ARBA" id="ARBA00022777"/>
    </source>
</evidence>
<evidence type="ECO:0000313" key="16">
    <source>
        <dbReference type="Proteomes" id="UP000230066"/>
    </source>
</evidence>
<evidence type="ECO:0000256" key="2">
    <source>
        <dbReference type="ARBA" id="ARBA00022679"/>
    </source>
</evidence>
<dbReference type="InterPro" id="IPR036860">
    <property type="entry name" value="SH2_dom_sf"/>
</dbReference>
<dbReference type="InterPro" id="IPR027267">
    <property type="entry name" value="AH/BAR_dom_sf"/>
</dbReference>
<feature type="binding site" evidence="10">
    <location>
        <position position="1021"/>
    </location>
    <ligand>
        <name>ATP</name>
        <dbReference type="ChEBI" id="CHEBI:30616"/>
    </ligand>
</feature>
<keyword evidence="6" id="KW-0472">Membrane</keyword>
<dbReference type="InterPro" id="IPR017441">
    <property type="entry name" value="Protein_kinase_ATP_BS"/>
</dbReference>
<reference evidence="15" key="1">
    <citation type="submission" date="2019-03" db="EMBL/GenBank/DDBJ databases">
        <title>Improved annotation for the trematode Fasciola hepatica.</title>
        <authorList>
            <person name="Choi Y.-J."/>
            <person name="Martin J."/>
            <person name="Mitreva M."/>
        </authorList>
    </citation>
    <scope>NUCLEOTIDE SEQUENCE [LARGE SCALE GENOMIC DNA]</scope>
</reference>
<dbReference type="InterPro" id="IPR008266">
    <property type="entry name" value="Tyr_kinase_AS"/>
</dbReference>
<comment type="catalytic activity">
    <reaction evidence="8 11">
        <text>L-tyrosyl-[protein] + ATP = O-phospho-L-tyrosyl-[protein] + ADP + H(+)</text>
        <dbReference type="Rhea" id="RHEA:10596"/>
        <dbReference type="Rhea" id="RHEA-COMP:10136"/>
        <dbReference type="Rhea" id="RHEA-COMP:20101"/>
        <dbReference type="ChEBI" id="CHEBI:15378"/>
        <dbReference type="ChEBI" id="CHEBI:30616"/>
        <dbReference type="ChEBI" id="CHEBI:46858"/>
        <dbReference type="ChEBI" id="CHEBI:61978"/>
        <dbReference type="ChEBI" id="CHEBI:456216"/>
        <dbReference type="EC" id="2.7.10.2"/>
    </reaction>
</comment>
<evidence type="ECO:0000256" key="7">
    <source>
        <dbReference type="ARBA" id="ARBA00023137"/>
    </source>
</evidence>
<dbReference type="Gene3D" id="1.10.510.10">
    <property type="entry name" value="Transferase(Phosphotransferase) domain 1"/>
    <property type="match status" value="1"/>
</dbReference>
<feature type="region of interest" description="Disordered" evidence="12">
    <location>
        <begin position="1255"/>
        <end position="1275"/>
    </location>
</feature>
<keyword evidence="3 10" id="KW-0547">Nucleotide-binding</keyword>
<sequence>MHENDMNSCNYSQFYEDSEFSRNGFHNGHTNDILNGLKNHSPSELSASTFEEETLGRADANKFMSDPRRSRPSRPSTPLSPPPLPPHSCPGVTSASSSQSLSHSSSDGNSRDESASKSNLRYDSKEAIRLITSTIDGQINSVSEMLAYFTKLVKAERAVQQALSDLCLDVNDNHSTYRPSNGIQRFLSGRRRGRSSATTSTQSLSNIISTDTELNKILQNLVSSTNQKARAYSTRALFHKLVTVGQLESLITCHQCLKRTYVEFEGELDTQASQYVSNLKRCEKKYMKYADQLTGLRAKLTGLCDKRTSYNRKTMEALMSNLELTTRKLHLLHNDYLMAISTANHYQQWLHTHLRPCLINGIERTMQLACEVVWHLLVFGGEGVQDSNWFKELQSGRSLTSVMEQNNVKFPAQVHHQFNYALLERVPASTLSPSDFVVNDQTRQSFVDLVNNYRNKELLHRETVEQVTRECIQWEEALAQWRAVFASPLPNPWPPTLRGPMIGDSSASSVLNSSSRAAGAGTEDVSDLHRAVSPIPDIHELWQDDRARPVNLCEVSFRLTICEFELCFATCLAEAHAQLVAQLLDAQSRLAPSQMDISPTLPFQAAGWTVTNADGQLITSHGLPDLLEPQIQMNVLNRLQTKPTPDTISVQSTNESKPSQVLITSEVCAPRSLVSSPSDGFLSGPRPERNRLWNSVRQSVSRFRSQFTRSGAFRASLGAGSSRTGTTDSVVPSLPHALSSSNIVIEREYVSQISTPASTISTTTLTTTLPTFCPATNRSPPDPNVSSLPPLHSPFSTIAKNASVNRPLVSQASVPGLQIIRADGTDKSRLSCATALHTPVGEVDINKEPWFHGVLPRAEVERLLQKQGDFLIRQTSKRASCRDLVQNWNAAVEENRKAGDGNGNTNSDRTVLSGADTTVMRMVLSVNWFGHKHFILYGGTQKDSGWRLEEGEFRTIRHLLEYHMQTQTPVTAKSGACLITPITRPDWELDNKDVHLVQKIGQGNFGDVYRGFYNGCEVAVKTCRVDMSASDLRRKFLQGETTALNFCHPHIVKLIGIAVRSYPIMIVMEYVPGGSLLTYLRKSKNALSVSTLLLMASDAASGMAYLESKNCLHRDLAARNCLVSDTGRLKIADFGMSREENIYELSDRRGQIPIKWTAPEALATGRYTIKCDVWSYGVLLWEIFSYGDVPYRFWSNPQTREMVESGYRLTAPDIMPQHIRVHMNNCWLTNPEKRPSFAELARSLQISNGHSEIEIKQAPFSTKTKSDESKEVDEASRRLSRFQFAVKDKRTREN</sequence>
<dbReference type="GO" id="GO:0005524">
    <property type="term" value="F:ATP binding"/>
    <property type="evidence" value="ECO:0007669"/>
    <property type="project" value="UniProtKB-UniRule"/>
</dbReference>
<keyword evidence="16" id="KW-1185">Reference proteome</keyword>
<dbReference type="GO" id="GO:0030182">
    <property type="term" value="P:neuron differentiation"/>
    <property type="evidence" value="ECO:0007669"/>
    <property type="project" value="UniProtKB-ARBA"/>
</dbReference>
<dbReference type="InterPro" id="IPR000980">
    <property type="entry name" value="SH2"/>
</dbReference>
<keyword evidence="9" id="KW-0727">SH2 domain</keyword>
<dbReference type="Gene3D" id="1.20.1270.60">
    <property type="entry name" value="Arfaptin homology (AH) domain/BAR domain"/>
    <property type="match status" value="1"/>
</dbReference>
<feature type="compositionally biased region" description="Pro residues" evidence="12">
    <location>
        <begin position="78"/>
        <end position="88"/>
    </location>
</feature>
<dbReference type="InterPro" id="IPR001245">
    <property type="entry name" value="Ser-Thr/Tyr_kinase_cat_dom"/>
</dbReference>
<evidence type="ECO:0000256" key="12">
    <source>
        <dbReference type="SAM" id="MobiDB-lite"/>
    </source>
</evidence>
<dbReference type="SMART" id="SM00219">
    <property type="entry name" value="TyrKc"/>
    <property type="match status" value="1"/>
</dbReference>
<dbReference type="GO" id="GO:0004715">
    <property type="term" value="F:non-membrane spanning protein tyrosine kinase activity"/>
    <property type="evidence" value="ECO:0007669"/>
    <property type="project" value="UniProtKB-EC"/>
</dbReference>
<evidence type="ECO:0000256" key="5">
    <source>
        <dbReference type="ARBA" id="ARBA00022840"/>
    </source>
</evidence>
<dbReference type="GO" id="GO:0050793">
    <property type="term" value="P:regulation of developmental process"/>
    <property type="evidence" value="ECO:0007669"/>
    <property type="project" value="UniProtKB-ARBA"/>
</dbReference>
<evidence type="ECO:0000256" key="11">
    <source>
        <dbReference type="RuleBase" id="RU362096"/>
    </source>
</evidence>
<keyword evidence="7 11" id="KW-0829">Tyrosine-protein kinase</keyword>
<feature type="compositionally biased region" description="Basic and acidic residues" evidence="12">
    <location>
        <begin position="1264"/>
        <end position="1275"/>
    </location>
</feature>
<evidence type="ECO:0000256" key="10">
    <source>
        <dbReference type="PROSITE-ProRule" id="PRU10141"/>
    </source>
</evidence>
<dbReference type="PROSITE" id="PS50011">
    <property type="entry name" value="PROTEIN_KINASE_DOM"/>
    <property type="match status" value="1"/>
</dbReference>
<feature type="compositionally biased region" description="Polar residues" evidence="12">
    <location>
        <begin position="35"/>
        <end position="49"/>
    </location>
</feature>
<evidence type="ECO:0000256" key="3">
    <source>
        <dbReference type="ARBA" id="ARBA00022741"/>
    </source>
</evidence>
<dbReference type="InterPro" id="IPR050198">
    <property type="entry name" value="Non-receptor_tyrosine_kinases"/>
</dbReference>
<dbReference type="CDD" id="cd10361">
    <property type="entry name" value="SH2_Fps_family"/>
    <property type="match status" value="1"/>
</dbReference>
<dbReference type="Proteomes" id="UP000230066">
    <property type="component" value="Unassembled WGS sequence"/>
</dbReference>
<dbReference type="EC" id="2.7.10.2" evidence="11"/>
<feature type="domain" description="SH2" evidence="13">
    <location>
        <begin position="850"/>
        <end position="982"/>
    </location>
</feature>
<dbReference type="PROSITE" id="PS00109">
    <property type="entry name" value="PROTEIN_KINASE_TYR"/>
    <property type="match status" value="1"/>
</dbReference>
<dbReference type="SUPFAM" id="SSF56112">
    <property type="entry name" value="Protein kinase-like (PK-like)"/>
    <property type="match status" value="1"/>
</dbReference>
<dbReference type="PANTHER" id="PTHR24418">
    <property type="entry name" value="TYROSINE-PROTEIN KINASE"/>
    <property type="match status" value="1"/>
</dbReference>
<protein>
    <recommendedName>
        <fullName evidence="11">Tyrosine-protein kinase</fullName>
        <ecNumber evidence="11">2.7.10.2</ecNumber>
    </recommendedName>
</protein>
<organism evidence="15 16">
    <name type="scientific">Fasciola hepatica</name>
    <name type="common">Liver fluke</name>
    <dbReference type="NCBI Taxonomy" id="6192"/>
    <lineage>
        <taxon>Eukaryota</taxon>
        <taxon>Metazoa</taxon>
        <taxon>Spiralia</taxon>
        <taxon>Lophotrochozoa</taxon>
        <taxon>Platyhelminthes</taxon>
        <taxon>Trematoda</taxon>
        <taxon>Digenea</taxon>
        <taxon>Plagiorchiida</taxon>
        <taxon>Echinostomata</taxon>
        <taxon>Echinostomatoidea</taxon>
        <taxon>Fasciolidae</taxon>
        <taxon>Fasciola</taxon>
    </lineage>
</organism>
<dbReference type="InterPro" id="IPR035849">
    <property type="entry name" value="Fes/Fps/Fer_SH2"/>
</dbReference>
<comment type="subcellular location">
    <subcellularLocation>
        <location evidence="1">Endomembrane system</location>
    </subcellularLocation>
</comment>
<name>A0A4E0RZ61_FASHE</name>
<evidence type="ECO:0000256" key="6">
    <source>
        <dbReference type="ARBA" id="ARBA00023136"/>
    </source>
</evidence>
<evidence type="ECO:0000256" key="8">
    <source>
        <dbReference type="ARBA" id="ARBA00051245"/>
    </source>
</evidence>
<dbReference type="PROSITE" id="PS50001">
    <property type="entry name" value="SH2"/>
    <property type="match status" value="1"/>
</dbReference>
<feature type="compositionally biased region" description="Low complexity" evidence="12">
    <location>
        <begin position="94"/>
        <end position="108"/>
    </location>
</feature>
<dbReference type="GO" id="GO:0012505">
    <property type="term" value="C:endomembrane system"/>
    <property type="evidence" value="ECO:0007669"/>
    <property type="project" value="UniProtKB-SubCell"/>
</dbReference>
<dbReference type="PROSITE" id="PS00107">
    <property type="entry name" value="PROTEIN_KINASE_ATP"/>
    <property type="match status" value="1"/>
</dbReference>
<evidence type="ECO:0000256" key="1">
    <source>
        <dbReference type="ARBA" id="ARBA00004308"/>
    </source>
</evidence>
<dbReference type="SUPFAM" id="SSF55550">
    <property type="entry name" value="SH2 domain"/>
    <property type="match status" value="1"/>
</dbReference>